<sequence length="1994" mass="212987">MGGLDRKRTEPSARAAGAQAGERARATRAVAARRTSREVAGRRSDTMHHLDRAGSRIELDRGVGPGLLSQRREGVDHRRRGQVDRDGHGLRPLHALDAGHHHPITDHVGKRSYSVGKWAAPGEGDRALQLLRHHLAAARREVGPAYAAKLGKLPADLFHGLPQRDLRVGHARGGDFRRRAARGAPCQGDHSDQCRHQPDVHPRHAGPPFLLGSMEDSDANRMVAAMWRLPDPPRRQGRPVDGGATGPLEVHPASLISWLDINEVTYGPVAGQRPGRQAHPDPQAESSTLGPFRRSRASGIARAEHRQRRPPAGRPRPGARSGLLKAVVDASIAAKWVIAEEHSEKAATLLGYDVLYAPDHWQAEAVNVIWSKVQFGDLTVEEAEPRVGLLLRAPIVTMPIASLMKHAFTISVGNSVTIYDSLYIAMARHHDVPFVTADARLLRKITDVSLRPLLRWIGDLPAYFMPSNLFGSQWPIRLPLIPRHAAQHDAKPLAVDQLGREFVHHARLGTGIEFAALQAFVLAAFDLLHRRATVEHPRQPPQRLREAHRRVEAVAQAGVPRRRAQGPKLHRPERVDQHLLVLGTPGQQHGEERRAVRTRTIEGVAHHVGARGRQVEAGDDLLALPLVAGAQDEAAGALGHDRLADILQALRREPQLDVVLSPLAHVELGLGTDQRAAPGAVPLVVVEPLDRLHRLAHALTVEVAHRHGHHLGIVRVQEEVPGQQVPRQHVHELGLPVRRGRARGCHGGEIEHDDTGRSEIQPGGLAQRGEAPDQVVDVALEQGAGGFARLGDVQVLEGVADLVRARGGDQVLQQRHGMALRHLGQPHLAHRDERVHRVAPPGLVAAQVDLMVQQRRVDLGLDPGAVGLGRAAGHVGAEPVGLVDDCADQLRHALEGRGGVRWRGGQRQEVLQKGPLQRQRVVAPDLEVEDVDLVAVAELHGHEDRLVLPLGPERLPDQAHEALRRRPDIGLADQRQLRAPGAEHRRAEDQPEVDAVGQDRLARAGRGDEDVAHQRTLVAAGGIVGPDRAIGPAEQHRSLLPRRGGAVPRKHRESVAQQGDLRGAGGGQRQARHAGQRPLQGIASHRRRLAVAPALDPLGQGRGAPAQQTGLAGRCPGGEGGSQADADMAVVVAGLPQRLEGTPDIGVAREHREERCRDLLDLHGVTAAALDGERGAPGDAVLAEPRGQLHERPGVLRPDRHVDMGIVMHAGRCALASIGILARPWHHAVAGQRRLPVRASGLAVDRLADHPERLMGVQLMAGDIIVLQRGDDPRHEGGMARRHHLGAQVIALAATRAGPLARHRRLLLGHLPALLLGQDGAAGPEHIVGGLPAHDPRPQRGALVEHVRDVEAELPGNGAAGGEIEAVDLHAGHFGVRDVPADDGMAALLQRAREVHPLRRGDPRHIVALGHAAHAIEANDAEVVALPGDQRVTVRGLDRAAPEGEQADALQQRAAVDVGARGEAEQRAPQGCGIGGAKPPLAGRLAGTQRAQGAPGRHDDRAVLAGQSVEGRILARGEERQMGTPRDGENHLLRHLRQPDQGGRALGRGHVQMLRQVAEGAGPGEVAGRVVGVVAVQASQNRQGTAWAGETEDASRRPAPRAPPQAEGWDESGSDGRRIISRPGSVEGHGGVGAGDGGGAARGRLRGLADPHPAGGEQPAENDAGEAHRDLAALAVLRLAGLPERPGAAHQADQRRDVHRHGTDVAAGGGRLLRHGADLGTDGGGLGIGGAGEKDGGPRHQHAEQCGPAAAGGTRLVRGGVGLEEDGRHGDHFPVSLPGRHLGVPVSNLLARHANGAGFFGARRSAVRAEQRCQEGGQRKHVDEHDAEGELHEAAALMAPADATHDGPPGQHGHQRHHGAEGLEEALEDLHHVDDGVGWRGTQHPGGTRHVAEGAPGADGDGRTARVVRHGEDTVEAREDAAQDERHPGQPGLAAERIVRLCLLPEAPGTEEEGNDREDVGERWDKVGDRDADIGREIGETLHAGRPYWMLPRS</sequence>
<feature type="region of interest" description="Disordered" evidence="6">
    <location>
        <begin position="1946"/>
        <end position="1972"/>
    </location>
</feature>
<feature type="non-terminal residue" evidence="8">
    <location>
        <position position="1994"/>
    </location>
</feature>
<feature type="compositionally biased region" description="Basic and acidic residues" evidence="6">
    <location>
        <begin position="746"/>
        <end position="757"/>
    </location>
</feature>
<evidence type="ECO:0000259" key="7">
    <source>
        <dbReference type="Pfam" id="PF01850"/>
    </source>
</evidence>
<keyword evidence="4" id="KW-0378">Hydrolase</keyword>
<feature type="region of interest" description="Disordered" evidence="6">
    <location>
        <begin position="1"/>
        <end position="46"/>
    </location>
</feature>
<feature type="compositionally biased region" description="Basic and acidic residues" evidence="6">
    <location>
        <begin position="1957"/>
        <end position="1972"/>
    </location>
</feature>
<feature type="region of interest" description="Disordered" evidence="6">
    <location>
        <begin position="1580"/>
        <end position="1663"/>
    </location>
</feature>
<dbReference type="InterPro" id="IPR044153">
    <property type="entry name" value="PIN_Pae0151-like"/>
</dbReference>
<dbReference type="EMBL" id="ML994891">
    <property type="protein sequence ID" value="KAF2174471.1"/>
    <property type="molecule type" value="Genomic_DNA"/>
</dbReference>
<feature type="region of interest" description="Disordered" evidence="6">
    <location>
        <begin position="744"/>
        <end position="768"/>
    </location>
</feature>
<evidence type="ECO:0000256" key="5">
    <source>
        <dbReference type="ARBA" id="ARBA00022842"/>
    </source>
</evidence>
<accession>A0A6A6D4W7</accession>
<dbReference type="InterPro" id="IPR051619">
    <property type="entry name" value="TypeII_TA_RNase_PINc/VapC"/>
</dbReference>
<evidence type="ECO:0000313" key="8">
    <source>
        <dbReference type="EMBL" id="KAF2174471.1"/>
    </source>
</evidence>
<feature type="region of interest" description="Disordered" evidence="6">
    <location>
        <begin position="1024"/>
        <end position="1079"/>
    </location>
</feature>
<dbReference type="CDD" id="cd09873">
    <property type="entry name" value="PIN_Pae0151-like"/>
    <property type="match status" value="1"/>
</dbReference>
<dbReference type="SUPFAM" id="SSF88723">
    <property type="entry name" value="PIN domain-like"/>
    <property type="match status" value="1"/>
</dbReference>
<feature type="compositionally biased region" description="Basic and acidic residues" evidence="6">
    <location>
        <begin position="70"/>
        <end position="88"/>
    </location>
</feature>
<feature type="region of interest" description="Disordered" evidence="6">
    <location>
        <begin position="1094"/>
        <end position="1123"/>
    </location>
</feature>
<feature type="domain" description="PIN" evidence="7">
    <location>
        <begin position="327"/>
        <end position="443"/>
    </location>
</feature>
<feature type="compositionally biased region" description="Basic and acidic residues" evidence="6">
    <location>
        <begin position="1"/>
        <end position="11"/>
    </location>
</feature>
<feature type="region of interest" description="Disordered" evidence="6">
    <location>
        <begin position="1734"/>
        <end position="1754"/>
    </location>
</feature>
<organism evidence="8 9">
    <name type="scientific">Zopfia rhizophila CBS 207.26</name>
    <dbReference type="NCBI Taxonomy" id="1314779"/>
    <lineage>
        <taxon>Eukaryota</taxon>
        <taxon>Fungi</taxon>
        <taxon>Dikarya</taxon>
        <taxon>Ascomycota</taxon>
        <taxon>Pezizomycotina</taxon>
        <taxon>Dothideomycetes</taxon>
        <taxon>Dothideomycetes incertae sedis</taxon>
        <taxon>Zopfiaceae</taxon>
        <taxon>Zopfia</taxon>
    </lineage>
</organism>
<feature type="region of interest" description="Disordered" evidence="6">
    <location>
        <begin position="180"/>
        <end position="208"/>
    </location>
</feature>
<feature type="compositionally biased region" description="Basic and acidic residues" evidence="6">
    <location>
        <begin position="189"/>
        <end position="202"/>
    </location>
</feature>
<feature type="compositionally biased region" description="Low complexity" evidence="6">
    <location>
        <begin position="13"/>
        <end position="33"/>
    </location>
</feature>
<feature type="compositionally biased region" description="Gly residues" evidence="6">
    <location>
        <begin position="1627"/>
        <end position="1641"/>
    </location>
</feature>
<feature type="region of interest" description="Disordered" evidence="6">
    <location>
        <begin position="229"/>
        <end position="248"/>
    </location>
</feature>
<feature type="compositionally biased region" description="Basic and acidic residues" evidence="6">
    <location>
        <begin position="35"/>
        <end position="46"/>
    </location>
</feature>
<proteinExistence type="inferred from homology"/>
<feature type="region of interest" description="Disordered" evidence="6">
    <location>
        <begin position="964"/>
        <end position="996"/>
    </location>
</feature>
<evidence type="ECO:0000256" key="1">
    <source>
        <dbReference type="ARBA" id="ARBA00022649"/>
    </source>
</evidence>
<dbReference type="HAMAP" id="MF_00265">
    <property type="entry name" value="VapC_Nob1"/>
    <property type="match status" value="1"/>
</dbReference>
<dbReference type="PANTHER" id="PTHR35901">
    <property type="entry name" value="RIBONUCLEASE VAPC3"/>
    <property type="match status" value="1"/>
</dbReference>
<dbReference type="InterPro" id="IPR002716">
    <property type="entry name" value="PIN_dom"/>
</dbReference>
<keyword evidence="5" id="KW-0460">Magnesium</keyword>
<keyword evidence="3" id="KW-0479">Metal-binding</keyword>
<evidence type="ECO:0000256" key="3">
    <source>
        <dbReference type="ARBA" id="ARBA00022723"/>
    </source>
</evidence>
<gene>
    <name evidence="8" type="ORF">K469DRAFT_688721</name>
</gene>
<keyword evidence="1" id="KW-1277">Toxin-antitoxin system</keyword>
<dbReference type="InterPro" id="IPR022907">
    <property type="entry name" value="VapC_family"/>
</dbReference>
<dbReference type="GO" id="GO:0046872">
    <property type="term" value="F:metal ion binding"/>
    <property type="evidence" value="ECO:0007669"/>
    <property type="project" value="UniProtKB-KW"/>
</dbReference>
<feature type="region of interest" description="Disordered" evidence="6">
    <location>
        <begin position="269"/>
        <end position="320"/>
    </location>
</feature>
<feature type="region of interest" description="Disordered" evidence="6">
    <location>
        <begin position="61"/>
        <end position="88"/>
    </location>
</feature>
<evidence type="ECO:0000256" key="4">
    <source>
        <dbReference type="ARBA" id="ARBA00022801"/>
    </source>
</evidence>
<evidence type="ECO:0000313" key="9">
    <source>
        <dbReference type="Proteomes" id="UP000800200"/>
    </source>
</evidence>
<dbReference type="Pfam" id="PF01850">
    <property type="entry name" value="PIN"/>
    <property type="match status" value="1"/>
</dbReference>
<name>A0A6A6D4W7_9PEZI</name>
<dbReference type="GO" id="GO:0004540">
    <property type="term" value="F:RNA nuclease activity"/>
    <property type="evidence" value="ECO:0007669"/>
    <property type="project" value="InterPro"/>
</dbReference>
<feature type="compositionally biased region" description="Basic and acidic residues" evidence="6">
    <location>
        <begin position="1734"/>
        <end position="1743"/>
    </location>
</feature>
<feature type="region of interest" description="Disordered" evidence="6">
    <location>
        <begin position="1882"/>
        <end position="1903"/>
    </location>
</feature>
<dbReference type="Gene3D" id="3.40.50.1010">
    <property type="entry name" value="5'-nuclease"/>
    <property type="match status" value="1"/>
</dbReference>
<evidence type="ECO:0000256" key="6">
    <source>
        <dbReference type="SAM" id="MobiDB-lite"/>
    </source>
</evidence>
<dbReference type="Proteomes" id="UP000800200">
    <property type="component" value="Unassembled WGS sequence"/>
</dbReference>
<keyword evidence="2" id="KW-0540">Nuclease</keyword>
<protein>
    <recommendedName>
        <fullName evidence="7">PIN domain-containing protein</fullName>
    </recommendedName>
</protein>
<dbReference type="PANTHER" id="PTHR35901:SF1">
    <property type="entry name" value="EXONUCLEASE VAPC9"/>
    <property type="match status" value="1"/>
</dbReference>
<dbReference type="InterPro" id="IPR029060">
    <property type="entry name" value="PIN-like_dom_sf"/>
</dbReference>
<evidence type="ECO:0000256" key="2">
    <source>
        <dbReference type="ARBA" id="ARBA00022722"/>
    </source>
</evidence>
<keyword evidence="9" id="KW-1185">Reference proteome</keyword>
<dbReference type="GO" id="GO:0016787">
    <property type="term" value="F:hydrolase activity"/>
    <property type="evidence" value="ECO:0007669"/>
    <property type="project" value="UniProtKB-KW"/>
</dbReference>
<reference evidence="8" key="1">
    <citation type="journal article" date="2020" name="Stud. Mycol.">
        <title>101 Dothideomycetes genomes: a test case for predicting lifestyles and emergence of pathogens.</title>
        <authorList>
            <person name="Haridas S."/>
            <person name="Albert R."/>
            <person name="Binder M."/>
            <person name="Bloem J."/>
            <person name="Labutti K."/>
            <person name="Salamov A."/>
            <person name="Andreopoulos B."/>
            <person name="Baker S."/>
            <person name="Barry K."/>
            <person name="Bills G."/>
            <person name="Bluhm B."/>
            <person name="Cannon C."/>
            <person name="Castanera R."/>
            <person name="Culley D."/>
            <person name="Daum C."/>
            <person name="Ezra D."/>
            <person name="Gonzalez J."/>
            <person name="Henrissat B."/>
            <person name="Kuo A."/>
            <person name="Liang C."/>
            <person name="Lipzen A."/>
            <person name="Lutzoni F."/>
            <person name="Magnuson J."/>
            <person name="Mondo S."/>
            <person name="Nolan M."/>
            <person name="Ohm R."/>
            <person name="Pangilinan J."/>
            <person name="Park H.-J."/>
            <person name="Ramirez L."/>
            <person name="Alfaro M."/>
            <person name="Sun H."/>
            <person name="Tritt A."/>
            <person name="Yoshinaga Y."/>
            <person name="Zwiers L.-H."/>
            <person name="Turgeon B."/>
            <person name="Goodwin S."/>
            <person name="Spatafora J."/>
            <person name="Crous P."/>
            <person name="Grigoriev I."/>
        </authorList>
    </citation>
    <scope>NUCLEOTIDE SEQUENCE</scope>
    <source>
        <strain evidence="8">CBS 207.26</strain>
    </source>
</reference>